<dbReference type="GO" id="GO:0005524">
    <property type="term" value="F:ATP binding"/>
    <property type="evidence" value="ECO:0007669"/>
    <property type="project" value="UniProtKB-UniRule"/>
</dbReference>
<keyword evidence="5" id="KW-0418">Kinase</keyword>
<dbReference type="InterPro" id="IPR017441">
    <property type="entry name" value="Protein_kinase_ATP_BS"/>
</dbReference>
<evidence type="ECO:0000256" key="1">
    <source>
        <dbReference type="ARBA" id="ARBA00012513"/>
    </source>
</evidence>
<evidence type="ECO:0000259" key="7">
    <source>
        <dbReference type="PROSITE" id="PS50011"/>
    </source>
</evidence>
<dbReference type="WBParaSite" id="TCLT_0000500901-mRNA-1">
    <property type="protein sequence ID" value="TCLT_0000500901-mRNA-1"/>
    <property type="gene ID" value="TCLT_0000500901"/>
</dbReference>
<evidence type="ECO:0000313" key="8">
    <source>
        <dbReference type="WBParaSite" id="TCLT_0000500901-mRNA-1"/>
    </source>
</evidence>
<feature type="region of interest" description="Disordered" evidence="6">
    <location>
        <begin position="46"/>
        <end position="68"/>
    </location>
</feature>
<feature type="region of interest" description="Disordered" evidence="6">
    <location>
        <begin position="378"/>
        <end position="431"/>
    </location>
</feature>
<dbReference type="InterPro" id="IPR008271">
    <property type="entry name" value="Ser/Thr_kinase_AS"/>
</dbReference>
<feature type="compositionally biased region" description="Basic and acidic residues" evidence="6">
    <location>
        <begin position="413"/>
        <end position="431"/>
    </location>
</feature>
<dbReference type="AlphaFoldDB" id="A0A0N5CX95"/>
<keyword evidence="5" id="KW-0723">Serine/threonine-protein kinase</keyword>
<dbReference type="Gene3D" id="1.10.510.10">
    <property type="entry name" value="Transferase(Phosphotransferase) domain 1"/>
    <property type="match status" value="1"/>
</dbReference>
<sequence length="431" mass="50013">LFVISDFLGDQIEDVDFDDDDERLVGDLDEHSNEREQLRKMIEEIERKEQERRKKEKKSRRSPMNRPKLPIGIIINTDKSRYKILEVLGAGGFGDVYKVRQLDGAKKGDDIFALKTETTTAGKALNRLKIEMTILQECESLPDGKRTHFVKMTDRGRTESFKFIVMQLVGTSIDKLQKKQPKRHFSFSTTIKLAIQTLEGISHLHELGYLHRDIKPQNFTIGLKDKAGIVYLLDFGIARRYIEKDSKAIRLPREMVRFLGTVRFASRNCHRSREQCRRDDLESWVYMVIEFTEYACLPWSRSVDRDVVCREKERLFAGTYTKHIASLPEEIHKILKYIDELSFQNTPDYDYIATMLKRAAARRHTNLTSKFDWEDSENVDSEADAIGKTPSSVDKVKDRQPKSTSGANTLRRSPSEKKQKSRVPEEREGQT</sequence>
<keyword evidence="3 4" id="KW-0067">ATP-binding</keyword>
<dbReference type="PROSITE" id="PS00107">
    <property type="entry name" value="PROTEIN_KINASE_ATP"/>
    <property type="match status" value="1"/>
</dbReference>
<dbReference type="InterPro" id="IPR000719">
    <property type="entry name" value="Prot_kinase_dom"/>
</dbReference>
<dbReference type="SMART" id="SM00220">
    <property type="entry name" value="S_TKc"/>
    <property type="match status" value="1"/>
</dbReference>
<dbReference type="PROSITE" id="PS00108">
    <property type="entry name" value="PROTEIN_KINASE_ST"/>
    <property type="match status" value="1"/>
</dbReference>
<dbReference type="EC" id="2.7.11.1" evidence="1"/>
<evidence type="ECO:0000256" key="6">
    <source>
        <dbReference type="SAM" id="MobiDB-lite"/>
    </source>
</evidence>
<evidence type="ECO:0000256" key="4">
    <source>
        <dbReference type="PROSITE-ProRule" id="PRU10141"/>
    </source>
</evidence>
<keyword evidence="5" id="KW-0808">Transferase</keyword>
<proteinExistence type="inferred from homology"/>
<evidence type="ECO:0000256" key="3">
    <source>
        <dbReference type="ARBA" id="ARBA00022840"/>
    </source>
</evidence>
<name>A0A0N5CX95_THECL</name>
<feature type="compositionally biased region" description="Basic residues" evidence="6">
    <location>
        <begin position="54"/>
        <end position="63"/>
    </location>
</feature>
<dbReference type="InterPro" id="IPR011009">
    <property type="entry name" value="Kinase-like_dom_sf"/>
</dbReference>
<keyword evidence="2 4" id="KW-0547">Nucleotide-binding</keyword>
<accession>A0A0N5CX95</accession>
<dbReference type="PANTHER" id="PTHR11909">
    <property type="entry name" value="CASEIN KINASE-RELATED"/>
    <property type="match status" value="1"/>
</dbReference>
<feature type="compositionally biased region" description="Polar residues" evidence="6">
    <location>
        <begin position="402"/>
        <end position="412"/>
    </location>
</feature>
<evidence type="ECO:0000256" key="2">
    <source>
        <dbReference type="ARBA" id="ARBA00022741"/>
    </source>
</evidence>
<reference evidence="8" key="1">
    <citation type="submission" date="2017-02" db="UniProtKB">
        <authorList>
            <consortium name="WormBaseParasite"/>
        </authorList>
    </citation>
    <scope>IDENTIFICATION</scope>
</reference>
<dbReference type="SUPFAM" id="SSF56112">
    <property type="entry name" value="Protein kinase-like (PK-like)"/>
    <property type="match status" value="1"/>
</dbReference>
<evidence type="ECO:0000256" key="5">
    <source>
        <dbReference type="RuleBase" id="RU000304"/>
    </source>
</evidence>
<dbReference type="InterPro" id="IPR050235">
    <property type="entry name" value="CK1_Ser-Thr_kinase"/>
</dbReference>
<dbReference type="PROSITE" id="PS50011">
    <property type="entry name" value="PROTEIN_KINASE_DOM"/>
    <property type="match status" value="1"/>
</dbReference>
<dbReference type="GO" id="GO:0004674">
    <property type="term" value="F:protein serine/threonine kinase activity"/>
    <property type="evidence" value="ECO:0007669"/>
    <property type="project" value="UniProtKB-KW"/>
</dbReference>
<protein>
    <recommendedName>
        <fullName evidence="1">non-specific serine/threonine protein kinase</fullName>
        <ecNumber evidence="1">2.7.11.1</ecNumber>
    </recommendedName>
</protein>
<dbReference type="Pfam" id="PF00069">
    <property type="entry name" value="Pkinase"/>
    <property type="match status" value="1"/>
</dbReference>
<organism evidence="8">
    <name type="scientific">Thelazia callipaeda</name>
    <name type="common">Oriental eyeworm</name>
    <name type="synonym">Parasitic nematode</name>
    <dbReference type="NCBI Taxonomy" id="103827"/>
    <lineage>
        <taxon>Eukaryota</taxon>
        <taxon>Metazoa</taxon>
        <taxon>Ecdysozoa</taxon>
        <taxon>Nematoda</taxon>
        <taxon>Chromadorea</taxon>
        <taxon>Rhabditida</taxon>
        <taxon>Spirurina</taxon>
        <taxon>Spiruromorpha</taxon>
        <taxon>Thelazioidea</taxon>
        <taxon>Thelaziidae</taxon>
        <taxon>Thelazia</taxon>
    </lineage>
</organism>
<comment type="similarity">
    <text evidence="5">Belongs to the protein kinase superfamily.</text>
</comment>
<dbReference type="OMA" id="FKFIVMQ"/>
<feature type="domain" description="Protein kinase" evidence="7">
    <location>
        <begin position="82"/>
        <end position="367"/>
    </location>
</feature>
<feature type="binding site" evidence="4">
    <location>
        <position position="115"/>
    </location>
    <ligand>
        <name>ATP</name>
        <dbReference type="ChEBI" id="CHEBI:30616"/>
    </ligand>
</feature>